<dbReference type="EMBL" id="CAXDID020000038">
    <property type="protein sequence ID" value="CAL5998573.1"/>
    <property type="molecule type" value="Genomic_DNA"/>
</dbReference>
<dbReference type="InterPro" id="IPR016050">
    <property type="entry name" value="Proteasome_bsu_CS"/>
</dbReference>
<evidence type="ECO:0000313" key="8">
    <source>
        <dbReference type="EMBL" id="CAI9968542.1"/>
    </source>
</evidence>
<comment type="subunit">
    <text evidence="4">Component of the proteasome complex.</text>
</comment>
<evidence type="ECO:0000313" key="16">
    <source>
        <dbReference type="Proteomes" id="UP001642409"/>
    </source>
</evidence>
<dbReference type="EMBL" id="CAXDID020000750">
    <property type="protein sequence ID" value="CAL6112914.1"/>
    <property type="molecule type" value="Genomic_DNA"/>
</dbReference>
<comment type="subcellular location">
    <subcellularLocation>
        <location evidence="4">Cytoplasm</location>
    </subcellularLocation>
    <subcellularLocation>
        <location evidence="4">Nucleus</location>
    </subcellularLocation>
</comment>
<dbReference type="EMBL" id="CATOUU010001042">
    <property type="protein sequence ID" value="CAI9968542.1"/>
    <property type="molecule type" value="Genomic_DNA"/>
</dbReference>
<dbReference type="EMBL" id="CAXDID020000745">
    <property type="protein sequence ID" value="CAL6112724.1"/>
    <property type="molecule type" value="Genomic_DNA"/>
</dbReference>
<dbReference type="EMBL" id="CATOUU010000500">
    <property type="protein sequence ID" value="CAI9931966.1"/>
    <property type="molecule type" value="Genomic_DNA"/>
</dbReference>
<dbReference type="EMBL" id="CATOUU010001058">
    <property type="protein sequence ID" value="CAI9969345.1"/>
    <property type="molecule type" value="Genomic_DNA"/>
</dbReference>
<dbReference type="GO" id="GO:0005839">
    <property type="term" value="C:proteasome core complex"/>
    <property type="evidence" value="ECO:0007669"/>
    <property type="project" value="InterPro"/>
</dbReference>
<evidence type="ECO:0000256" key="1">
    <source>
        <dbReference type="ARBA" id="ARBA00022490"/>
    </source>
</evidence>
<evidence type="ECO:0000256" key="3">
    <source>
        <dbReference type="ARBA" id="ARBA00023242"/>
    </source>
</evidence>
<dbReference type="Gene3D" id="3.60.20.10">
    <property type="entry name" value="Glutamine Phosphoribosylpyrophosphate, subunit 1, domain 1"/>
    <property type="match status" value="1"/>
</dbReference>
<dbReference type="Pfam" id="PF00227">
    <property type="entry name" value="Proteasome"/>
    <property type="match status" value="1"/>
</dbReference>
<dbReference type="PANTHER" id="PTHR32194:SF6">
    <property type="entry name" value="PROTEASOME SUBUNIT BETA"/>
    <property type="match status" value="1"/>
</dbReference>
<gene>
    <name evidence="10" type="ORF">HINF_LOCUS15801</name>
    <name evidence="6" type="ORF">HINF_LOCUS19611</name>
    <name evidence="11" type="ORF">HINF_LOCUS31317</name>
    <name evidence="7" type="ORF">HINF_LOCUS31992</name>
    <name evidence="5" type="ORF">HINF_LOCUS346</name>
    <name evidence="12" type="ORF">HINF_LOCUS50322</name>
    <name evidence="8" type="ORF">HINF_LOCUS56187</name>
    <name evidence="9" type="ORF">HINF_LOCUS56990</name>
    <name evidence="13" type="ORF">HINF_LOCUS69644</name>
    <name evidence="14" type="ORF">HINF_LOCUS77173</name>
    <name evidence="15" type="ORF">HINF_LOCUS77262</name>
</gene>
<dbReference type="PROSITE" id="PS00854">
    <property type="entry name" value="PROTEASOME_BETA_1"/>
    <property type="match status" value="1"/>
</dbReference>
<evidence type="ECO:0000313" key="7">
    <source>
        <dbReference type="EMBL" id="CAI9944347.1"/>
    </source>
</evidence>
<dbReference type="EMBL" id="CATOUU010000003">
    <property type="protein sequence ID" value="CAI9912701.1"/>
    <property type="molecule type" value="Genomic_DNA"/>
</dbReference>
<evidence type="ECO:0000313" key="11">
    <source>
        <dbReference type="EMBL" id="CAL6027430.1"/>
    </source>
</evidence>
<evidence type="ECO:0000313" key="5">
    <source>
        <dbReference type="EMBL" id="CAI9912701.1"/>
    </source>
</evidence>
<reference evidence="10 16" key="2">
    <citation type="submission" date="2024-07" db="EMBL/GenBank/DDBJ databases">
        <authorList>
            <person name="Akdeniz Z."/>
        </authorList>
    </citation>
    <scope>NUCLEOTIDE SEQUENCE [LARGE SCALE GENOMIC DNA]</scope>
</reference>
<keyword evidence="1 4" id="KW-0963">Cytoplasm</keyword>
<evidence type="ECO:0000313" key="14">
    <source>
        <dbReference type="EMBL" id="CAL6112724.1"/>
    </source>
</evidence>
<dbReference type="EMBL" id="CATOUU010000723">
    <property type="protein sequence ID" value="CAI9944347.1"/>
    <property type="molecule type" value="Genomic_DNA"/>
</dbReference>
<evidence type="ECO:0000256" key="4">
    <source>
        <dbReference type="RuleBase" id="RU004203"/>
    </source>
</evidence>
<evidence type="ECO:0000256" key="2">
    <source>
        <dbReference type="ARBA" id="ARBA00022942"/>
    </source>
</evidence>
<protein>
    <recommendedName>
        <fullName evidence="4">Proteasome subunit beta</fullName>
    </recommendedName>
</protein>
<evidence type="ECO:0000313" key="13">
    <source>
        <dbReference type="EMBL" id="CAL6098520.1"/>
    </source>
</evidence>
<dbReference type="InterPro" id="IPR001353">
    <property type="entry name" value="Proteasome_sua/b"/>
</dbReference>
<dbReference type="EMBL" id="CAXDID020000105">
    <property type="protein sequence ID" value="CAL6027430.1"/>
    <property type="molecule type" value="Genomic_DNA"/>
</dbReference>
<organism evidence="6">
    <name type="scientific">Hexamita inflata</name>
    <dbReference type="NCBI Taxonomy" id="28002"/>
    <lineage>
        <taxon>Eukaryota</taxon>
        <taxon>Metamonada</taxon>
        <taxon>Diplomonadida</taxon>
        <taxon>Hexamitidae</taxon>
        <taxon>Hexamitinae</taxon>
        <taxon>Hexamita</taxon>
    </lineage>
</organism>
<reference evidence="6" key="1">
    <citation type="submission" date="2023-06" db="EMBL/GenBank/DDBJ databases">
        <authorList>
            <person name="Kurt Z."/>
        </authorList>
    </citation>
    <scope>NUCLEOTIDE SEQUENCE</scope>
</reference>
<comment type="function">
    <text evidence="4">Component of the proteasome, a multicatalytic proteinase complex which is characterized by its ability to cleave peptides with Arg, Phe, Tyr, Leu, and Glu adjacent to the leaving group at neutral or slightly basic pH. The proteasome has an ATP-dependent proteolytic activity.</text>
</comment>
<proteinExistence type="inferred from homology"/>
<evidence type="ECO:0000313" key="6">
    <source>
        <dbReference type="EMBL" id="CAI9931966.1"/>
    </source>
</evidence>
<keyword evidence="2 4" id="KW-0647">Proteasome</keyword>
<dbReference type="SUPFAM" id="SSF56235">
    <property type="entry name" value="N-terminal nucleophile aminohydrolases (Ntn hydrolases)"/>
    <property type="match status" value="1"/>
</dbReference>
<evidence type="ECO:0000313" key="9">
    <source>
        <dbReference type="EMBL" id="CAI9969345.1"/>
    </source>
</evidence>
<evidence type="ECO:0000313" key="15">
    <source>
        <dbReference type="EMBL" id="CAL6112914.1"/>
    </source>
</evidence>
<dbReference type="Proteomes" id="UP001642409">
    <property type="component" value="Unassembled WGS sequence"/>
</dbReference>
<dbReference type="AlphaFoldDB" id="A0AA86P559"/>
<evidence type="ECO:0000313" key="12">
    <source>
        <dbReference type="EMBL" id="CAL6062724.1"/>
    </source>
</evidence>
<comment type="caution">
    <text evidence="6">The sequence shown here is derived from an EMBL/GenBank/DDBJ whole genome shotgun (WGS) entry which is preliminary data.</text>
</comment>
<accession>A0AA86P559</accession>
<dbReference type="GO" id="GO:0051603">
    <property type="term" value="P:proteolysis involved in protein catabolic process"/>
    <property type="evidence" value="ECO:0007669"/>
    <property type="project" value="InterPro"/>
</dbReference>
<dbReference type="InterPro" id="IPR029055">
    <property type="entry name" value="Ntn_hydrolases_N"/>
</dbReference>
<dbReference type="InterPro" id="IPR023333">
    <property type="entry name" value="Proteasome_suB-type"/>
</dbReference>
<dbReference type="EMBL" id="CAXDID020000241">
    <property type="protein sequence ID" value="CAL6062724.1"/>
    <property type="molecule type" value="Genomic_DNA"/>
</dbReference>
<sequence>MATYVTGTTAIGIRYKDGVLLASDKALSYGKMHLSHDYCRIQQMTEKAALVFSGDEADMKDALNIIKNQVQEQRCNDLPPPSAKAIHGQLSLQNYEKRNDSDPYMNNFLIAGPNFLGIVDLFGTNFETNFYATSLGKYYCLPLIRDRYRPDMTKEQAHEVVKDCIKVMWNNDCLAEKKYDVWFVTKEGIEKVSSVIQDDFSIAAHKDLAAFV</sequence>
<evidence type="ECO:0000313" key="10">
    <source>
        <dbReference type="EMBL" id="CAL5998573.1"/>
    </source>
</evidence>
<comment type="similarity">
    <text evidence="4">Belongs to the peptidase T1B family.</text>
</comment>
<dbReference type="GO" id="GO:0005634">
    <property type="term" value="C:nucleus"/>
    <property type="evidence" value="ECO:0007669"/>
    <property type="project" value="UniProtKB-SubCell"/>
</dbReference>
<dbReference type="PANTHER" id="PTHR32194">
    <property type="entry name" value="METALLOPROTEASE TLDD"/>
    <property type="match status" value="1"/>
</dbReference>
<keyword evidence="3 4" id="KW-0539">Nucleus</keyword>
<dbReference type="GO" id="GO:0005737">
    <property type="term" value="C:cytoplasm"/>
    <property type="evidence" value="ECO:0007669"/>
    <property type="project" value="UniProtKB-SubCell"/>
</dbReference>
<keyword evidence="16" id="KW-1185">Reference proteome</keyword>
<name>A0AA86P559_9EUKA</name>
<dbReference type="EMBL" id="CAXDID020000510">
    <property type="protein sequence ID" value="CAL6098520.1"/>
    <property type="molecule type" value="Genomic_DNA"/>
</dbReference>